<dbReference type="Proteomes" id="UP000765509">
    <property type="component" value="Unassembled WGS sequence"/>
</dbReference>
<feature type="compositionally biased region" description="Basic and acidic residues" evidence="1">
    <location>
        <begin position="93"/>
        <end position="115"/>
    </location>
</feature>
<protein>
    <submittedName>
        <fullName evidence="2">Uncharacterized protein</fullName>
    </submittedName>
</protein>
<dbReference type="OrthoDB" id="2506710at2759"/>
<sequence>MTPTRSGKADITAIAVVRPESLSTGKNRDIPVSVQELVYGGKAARVGTSHKSLDRHHELISSSEEAHGARKDRRTSEGLDTHVLQRTSPTDKSLVEKPKHVIRGPEEAVGPREGKQPSGSSPSLHKQKSTSTSTKRAQANPKDQPEGQLKELIIQVQNLENSTGHNAALFQEQLEKSDKARLELKEDIKSSINNISLKNDFPRQSTPILDINVLNLNNDLHHTISINAEVETACNFKDIPTLEEWPTFSSEGEYNHMEFMKTVDMFKEDFNIPDEYISARLHSLLTKSEKKWHYKMRQDNGKNSWPW</sequence>
<evidence type="ECO:0000256" key="1">
    <source>
        <dbReference type="SAM" id="MobiDB-lite"/>
    </source>
</evidence>
<feature type="region of interest" description="Disordered" evidence="1">
    <location>
        <begin position="45"/>
        <end position="148"/>
    </location>
</feature>
<dbReference type="AlphaFoldDB" id="A0A9Q3JXH0"/>
<feature type="compositionally biased region" description="Basic and acidic residues" evidence="1">
    <location>
        <begin position="51"/>
        <end position="80"/>
    </location>
</feature>
<comment type="caution">
    <text evidence="2">The sequence shown here is derived from an EMBL/GenBank/DDBJ whole genome shotgun (WGS) entry which is preliminary data.</text>
</comment>
<proteinExistence type="predicted"/>
<accession>A0A9Q3JXH0</accession>
<organism evidence="2 3">
    <name type="scientific">Austropuccinia psidii MF-1</name>
    <dbReference type="NCBI Taxonomy" id="1389203"/>
    <lineage>
        <taxon>Eukaryota</taxon>
        <taxon>Fungi</taxon>
        <taxon>Dikarya</taxon>
        <taxon>Basidiomycota</taxon>
        <taxon>Pucciniomycotina</taxon>
        <taxon>Pucciniomycetes</taxon>
        <taxon>Pucciniales</taxon>
        <taxon>Sphaerophragmiaceae</taxon>
        <taxon>Austropuccinia</taxon>
    </lineage>
</organism>
<keyword evidence="3" id="KW-1185">Reference proteome</keyword>
<evidence type="ECO:0000313" key="3">
    <source>
        <dbReference type="Proteomes" id="UP000765509"/>
    </source>
</evidence>
<feature type="compositionally biased region" description="Polar residues" evidence="1">
    <location>
        <begin position="117"/>
        <end position="137"/>
    </location>
</feature>
<dbReference type="EMBL" id="AVOT02085091">
    <property type="protein sequence ID" value="MBW0569831.1"/>
    <property type="molecule type" value="Genomic_DNA"/>
</dbReference>
<evidence type="ECO:0000313" key="2">
    <source>
        <dbReference type="EMBL" id="MBW0569831.1"/>
    </source>
</evidence>
<reference evidence="2" key="1">
    <citation type="submission" date="2021-03" db="EMBL/GenBank/DDBJ databases">
        <title>Draft genome sequence of rust myrtle Austropuccinia psidii MF-1, a brazilian biotype.</title>
        <authorList>
            <person name="Quecine M.C."/>
            <person name="Pachon D.M.R."/>
            <person name="Bonatelli M.L."/>
            <person name="Correr F.H."/>
            <person name="Franceschini L.M."/>
            <person name="Leite T.F."/>
            <person name="Margarido G.R.A."/>
            <person name="Almeida C.A."/>
            <person name="Ferrarezi J.A."/>
            <person name="Labate C.A."/>
        </authorList>
    </citation>
    <scope>NUCLEOTIDE SEQUENCE</scope>
    <source>
        <strain evidence="2">MF-1</strain>
    </source>
</reference>
<gene>
    <name evidence="2" type="ORF">O181_109546</name>
</gene>
<name>A0A9Q3JXH0_9BASI</name>